<name>A0AAN4TM75_PSESF</name>
<dbReference type="Proteomes" id="UP000248291">
    <property type="component" value="Unassembled WGS sequence"/>
</dbReference>
<sequence>MRAFIEFVTQLQGLFAAFDTGAGEHQLIDACGIGAVEYRLSLRGKACIGQIDADVDELHGATSS</sequence>
<gene>
    <name evidence="1" type="ORF">KPSA3_04683</name>
</gene>
<protein>
    <submittedName>
        <fullName evidence="1">Uncharacterized protein</fullName>
    </submittedName>
</protein>
<dbReference type="AlphaFoldDB" id="A0AAN4TM75"/>
<accession>A0AAN4TM75</accession>
<dbReference type="EMBL" id="BGKA01000173">
    <property type="protein sequence ID" value="GBH18693.1"/>
    <property type="molecule type" value="Genomic_DNA"/>
</dbReference>
<evidence type="ECO:0000313" key="2">
    <source>
        <dbReference type="Proteomes" id="UP000248291"/>
    </source>
</evidence>
<proteinExistence type="predicted"/>
<evidence type="ECO:0000313" key="1">
    <source>
        <dbReference type="EMBL" id="GBH18693.1"/>
    </source>
</evidence>
<comment type="caution">
    <text evidence="1">The sequence shown here is derived from an EMBL/GenBank/DDBJ whole genome shotgun (WGS) entry which is preliminary data.</text>
</comment>
<reference evidence="1 2" key="1">
    <citation type="submission" date="2018-04" db="EMBL/GenBank/DDBJ databases">
        <title>Draft genome sequence of Pseudomonas syringae pv. actinidiae biovar 3 strains isolated from kiwifruit in Kagawa prefecture.</title>
        <authorList>
            <person name="Tabuchi M."/>
            <person name="Saito M."/>
            <person name="Fujiwara S."/>
            <person name="Sasa N."/>
            <person name="Akimitsu K."/>
            <person name="Gomi K."/>
            <person name="Konishi-Sugita S."/>
            <person name="Hamano K."/>
            <person name="Kataoka I."/>
        </authorList>
    </citation>
    <scope>NUCLEOTIDE SEQUENCE [LARGE SCALE GENOMIC DNA]</scope>
    <source>
        <strain evidence="1 2">MAFF212211</strain>
    </source>
</reference>
<organism evidence="1 2">
    <name type="scientific">Pseudomonas syringae pv. actinidiae</name>
    <dbReference type="NCBI Taxonomy" id="103796"/>
    <lineage>
        <taxon>Bacteria</taxon>
        <taxon>Pseudomonadati</taxon>
        <taxon>Pseudomonadota</taxon>
        <taxon>Gammaproteobacteria</taxon>
        <taxon>Pseudomonadales</taxon>
        <taxon>Pseudomonadaceae</taxon>
        <taxon>Pseudomonas</taxon>
        <taxon>Pseudomonas syringae</taxon>
    </lineage>
</organism>